<evidence type="ECO:0008006" key="9">
    <source>
        <dbReference type="Google" id="ProtNLM"/>
    </source>
</evidence>
<comment type="similarity">
    <text evidence="2">Belongs to the TspO/BZRP family.</text>
</comment>
<evidence type="ECO:0000256" key="1">
    <source>
        <dbReference type="ARBA" id="ARBA00004141"/>
    </source>
</evidence>
<proteinExistence type="inferred from homology"/>
<evidence type="ECO:0000313" key="7">
    <source>
        <dbReference type="EMBL" id="KAF5333565.1"/>
    </source>
</evidence>
<comment type="subcellular location">
    <subcellularLocation>
        <location evidence="1">Membrane</location>
        <topology evidence="1">Multi-pass membrane protein</topology>
    </subcellularLocation>
</comment>
<dbReference type="CDD" id="cd15904">
    <property type="entry name" value="TSPO_MBR"/>
    <property type="match status" value="1"/>
</dbReference>
<dbReference type="FunFam" id="1.20.1260.100:FF:000001">
    <property type="entry name" value="translocator protein 2"/>
    <property type="match status" value="1"/>
</dbReference>
<protein>
    <recommendedName>
        <fullName evidence="9">TspO/MBR-related protein</fullName>
    </recommendedName>
</protein>
<evidence type="ECO:0000256" key="2">
    <source>
        <dbReference type="ARBA" id="ARBA00007524"/>
    </source>
</evidence>
<name>A0A8H5FDX7_9AGAR</name>
<keyword evidence="8" id="KW-1185">Reference proteome</keyword>
<feature type="transmembrane region" description="Helical" evidence="6">
    <location>
        <begin position="111"/>
        <end position="133"/>
    </location>
</feature>
<dbReference type="PANTHER" id="PTHR10057:SF0">
    <property type="entry name" value="TRANSLOCATOR PROTEIN"/>
    <property type="match status" value="1"/>
</dbReference>
<organism evidence="7 8">
    <name type="scientific">Ephemerocybe angulata</name>
    <dbReference type="NCBI Taxonomy" id="980116"/>
    <lineage>
        <taxon>Eukaryota</taxon>
        <taxon>Fungi</taxon>
        <taxon>Dikarya</taxon>
        <taxon>Basidiomycota</taxon>
        <taxon>Agaricomycotina</taxon>
        <taxon>Agaricomycetes</taxon>
        <taxon>Agaricomycetidae</taxon>
        <taxon>Agaricales</taxon>
        <taxon>Agaricineae</taxon>
        <taxon>Psathyrellaceae</taxon>
        <taxon>Ephemerocybe</taxon>
    </lineage>
</organism>
<accession>A0A8H5FDX7</accession>
<dbReference type="GO" id="GO:0033013">
    <property type="term" value="P:tetrapyrrole metabolic process"/>
    <property type="evidence" value="ECO:0007669"/>
    <property type="project" value="UniProtKB-ARBA"/>
</dbReference>
<feature type="transmembrane region" description="Helical" evidence="6">
    <location>
        <begin position="79"/>
        <end position="99"/>
    </location>
</feature>
<dbReference type="AlphaFoldDB" id="A0A8H5FDX7"/>
<evidence type="ECO:0000256" key="4">
    <source>
        <dbReference type="ARBA" id="ARBA00022989"/>
    </source>
</evidence>
<dbReference type="GO" id="GO:0005741">
    <property type="term" value="C:mitochondrial outer membrane"/>
    <property type="evidence" value="ECO:0007669"/>
    <property type="project" value="TreeGrafter"/>
</dbReference>
<keyword evidence="5 6" id="KW-0472">Membrane</keyword>
<sequence>MSQLLNLWGGEKELITTMSAFHIPSILLAIPRNPVTAVGLPLVAGFLSSGPVTTKVANSNWYYGLSTPPGNPPREVFPIVWTLLYCGMGYASHVAVKALDTSVTSKSQNKLTIGIALYYAQLGLNLAWTPLFFGAHKTGLALVDSAALTLTTCYMTKLFDRPTNGKATWFLLPYCGWLAYATYLNAGVWWLNGPAKKPKNH</sequence>
<evidence type="ECO:0000256" key="5">
    <source>
        <dbReference type="ARBA" id="ARBA00023136"/>
    </source>
</evidence>
<dbReference type="OrthoDB" id="8841220at2759"/>
<dbReference type="Gene3D" id="1.20.1260.100">
    <property type="entry name" value="TspO/MBR protein"/>
    <property type="match status" value="1"/>
</dbReference>
<dbReference type="Proteomes" id="UP000541558">
    <property type="component" value="Unassembled WGS sequence"/>
</dbReference>
<comment type="caution">
    <text evidence="7">The sequence shown here is derived from an EMBL/GenBank/DDBJ whole genome shotgun (WGS) entry which is preliminary data.</text>
</comment>
<dbReference type="EMBL" id="JAACJK010000109">
    <property type="protein sequence ID" value="KAF5333565.1"/>
    <property type="molecule type" value="Genomic_DNA"/>
</dbReference>
<keyword evidence="3 6" id="KW-0812">Transmembrane</keyword>
<keyword evidence="4 6" id="KW-1133">Transmembrane helix</keyword>
<evidence type="ECO:0000256" key="6">
    <source>
        <dbReference type="SAM" id="Phobius"/>
    </source>
</evidence>
<gene>
    <name evidence="7" type="ORF">D9611_002453</name>
</gene>
<dbReference type="Pfam" id="PF03073">
    <property type="entry name" value="TspO_MBR"/>
    <property type="match status" value="1"/>
</dbReference>
<feature type="transmembrane region" description="Helical" evidence="6">
    <location>
        <begin position="171"/>
        <end position="191"/>
    </location>
</feature>
<dbReference type="InterPro" id="IPR004307">
    <property type="entry name" value="TspO_MBR"/>
</dbReference>
<evidence type="ECO:0000256" key="3">
    <source>
        <dbReference type="ARBA" id="ARBA00022692"/>
    </source>
</evidence>
<evidence type="ECO:0000313" key="8">
    <source>
        <dbReference type="Proteomes" id="UP000541558"/>
    </source>
</evidence>
<dbReference type="InterPro" id="IPR038330">
    <property type="entry name" value="TspO/MBR-related_sf"/>
</dbReference>
<reference evidence="7 8" key="1">
    <citation type="journal article" date="2020" name="ISME J.">
        <title>Uncovering the hidden diversity of litter-decomposition mechanisms in mushroom-forming fungi.</title>
        <authorList>
            <person name="Floudas D."/>
            <person name="Bentzer J."/>
            <person name="Ahren D."/>
            <person name="Johansson T."/>
            <person name="Persson P."/>
            <person name="Tunlid A."/>
        </authorList>
    </citation>
    <scope>NUCLEOTIDE SEQUENCE [LARGE SCALE GENOMIC DNA]</scope>
    <source>
        <strain evidence="7 8">CBS 175.51</strain>
    </source>
</reference>
<dbReference type="PANTHER" id="PTHR10057">
    <property type="entry name" value="PERIPHERAL-TYPE BENZODIAZEPINE RECEPTOR"/>
    <property type="match status" value="1"/>
</dbReference>